<evidence type="ECO:0000313" key="3">
    <source>
        <dbReference type="EMBL" id="RUR83024.1"/>
    </source>
</evidence>
<gene>
    <name evidence="3" type="ORF">PCC6912_23980</name>
</gene>
<sequence length="385" mass="42315">MKIAVIGAKGLPPKQGGIEHYCAEMYPRMVSQGHTVDLFARSSYTQGSWLNQCNFQGVRVISLPSLQIRGADALISSALGAIASAGNKYDIIHFHALGPSLFTGLAKFTTPAKVVVTCQGLDWQRAKWGSFSTRLIHAGEKAAVRFAHSIIVVSDALKFYFLQTYGRDTVYIPNAPASYGKSDPNFSYGTGLGLERGRYLLFLGRLVPEKRPDLLVEAFSTLKPQGWKLVLAGGISDTKSFTTKLLEKIANDCNIVFAGELRGARLWEIVRGAGLFVLPSDLEGLPLAMLEAMQEGIPVLASDIPPHEQLIGKERGILFETGNLNSCIRSLDWAIHHPTEMTAMAKNAQRHVQLNYSWERITSETLKLYTNLLNSPELVDIPQLT</sequence>
<dbReference type="SUPFAM" id="SSF53756">
    <property type="entry name" value="UDP-Glycosyltransferase/glycogen phosphorylase"/>
    <property type="match status" value="1"/>
</dbReference>
<feature type="domain" description="Glycosyl transferase family 1" evidence="1">
    <location>
        <begin position="196"/>
        <end position="350"/>
    </location>
</feature>
<dbReference type="EMBL" id="RSCJ01000008">
    <property type="protein sequence ID" value="RUR83024.1"/>
    <property type="molecule type" value="Genomic_DNA"/>
</dbReference>
<feature type="domain" description="Glycosyltransferase subfamily 4-like N-terminal" evidence="2">
    <location>
        <begin position="16"/>
        <end position="174"/>
    </location>
</feature>
<dbReference type="Gene3D" id="3.40.50.2000">
    <property type="entry name" value="Glycogen Phosphorylase B"/>
    <property type="match status" value="2"/>
</dbReference>
<evidence type="ECO:0000259" key="2">
    <source>
        <dbReference type="Pfam" id="PF13579"/>
    </source>
</evidence>
<dbReference type="OrthoDB" id="9771846at2"/>
<keyword evidence="3" id="KW-0808">Transferase</keyword>
<dbReference type="InterPro" id="IPR001296">
    <property type="entry name" value="Glyco_trans_1"/>
</dbReference>
<dbReference type="Pfam" id="PF00534">
    <property type="entry name" value="Glycos_transf_1"/>
    <property type="match status" value="1"/>
</dbReference>
<organism evidence="3 4">
    <name type="scientific">Chlorogloeopsis fritschii PCC 6912</name>
    <dbReference type="NCBI Taxonomy" id="211165"/>
    <lineage>
        <taxon>Bacteria</taxon>
        <taxon>Bacillati</taxon>
        <taxon>Cyanobacteriota</taxon>
        <taxon>Cyanophyceae</taxon>
        <taxon>Nostocales</taxon>
        <taxon>Chlorogloeopsidaceae</taxon>
        <taxon>Chlorogloeopsis</taxon>
    </lineage>
</organism>
<dbReference type="CDD" id="cd03801">
    <property type="entry name" value="GT4_PimA-like"/>
    <property type="match status" value="1"/>
</dbReference>
<dbReference type="PANTHER" id="PTHR45947">
    <property type="entry name" value="SULFOQUINOVOSYL TRANSFERASE SQD2"/>
    <property type="match status" value="1"/>
</dbReference>
<dbReference type="GO" id="GO:0016757">
    <property type="term" value="F:glycosyltransferase activity"/>
    <property type="evidence" value="ECO:0007669"/>
    <property type="project" value="InterPro"/>
</dbReference>
<comment type="caution">
    <text evidence="3">The sequence shown here is derived from an EMBL/GenBank/DDBJ whole genome shotgun (WGS) entry which is preliminary data.</text>
</comment>
<dbReference type="PANTHER" id="PTHR45947:SF3">
    <property type="entry name" value="SULFOQUINOVOSYL TRANSFERASE SQD2"/>
    <property type="match status" value="1"/>
</dbReference>
<accession>A0A433NJZ1</accession>
<reference evidence="3 4" key="1">
    <citation type="journal article" date="2019" name="Genome Biol. Evol.">
        <title>Day and night: Metabolic profiles and evolutionary relationships of six axenic non-marine cyanobacteria.</title>
        <authorList>
            <person name="Will S.E."/>
            <person name="Henke P."/>
            <person name="Boedeker C."/>
            <person name="Huang S."/>
            <person name="Brinkmann H."/>
            <person name="Rohde M."/>
            <person name="Jarek M."/>
            <person name="Friedl T."/>
            <person name="Seufert S."/>
            <person name="Schumacher M."/>
            <person name="Overmann J."/>
            <person name="Neumann-Schaal M."/>
            <person name="Petersen J."/>
        </authorList>
    </citation>
    <scope>NUCLEOTIDE SEQUENCE [LARGE SCALE GENOMIC DNA]</scope>
    <source>
        <strain evidence="3 4">PCC 6912</strain>
    </source>
</reference>
<dbReference type="InterPro" id="IPR028098">
    <property type="entry name" value="Glyco_trans_4-like_N"/>
</dbReference>
<keyword evidence="4" id="KW-1185">Reference proteome</keyword>
<dbReference type="Pfam" id="PF13579">
    <property type="entry name" value="Glyco_trans_4_4"/>
    <property type="match status" value="1"/>
</dbReference>
<name>A0A433NJZ1_CHLFR</name>
<dbReference type="AlphaFoldDB" id="A0A433NJZ1"/>
<proteinExistence type="predicted"/>
<evidence type="ECO:0000259" key="1">
    <source>
        <dbReference type="Pfam" id="PF00534"/>
    </source>
</evidence>
<evidence type="ECO:0000313" key="4">
    <source>
        <dbReference type="Proteomes" id="UP000268857"/>
    </source>
</evidence>
<dbReference type="RefSeq" id="WP_016873169.1">
    <property type="nucleotide sequence ID" value="NZ_AJLN01000037.1"/>
</dbReference>
<dbReference type="InterPro" id="IPR050194">
    <property type="entry name" value="Glycosyltransferase_grp1"/>
</dbReference>
<dbReference type="Proteomes" id="UP000268857">
    <property type="component" value="Unassembled WGS sequence"/>
</dbReference>
<protein>
    <submittedName>
        <fullName evidence="3">Glycosyl transferase</fullName>
    </submittedName>
</protein>
<dbReference type="STRING" id="211165.GCA_000317285_00590"/>